<dbReference type="InterPro" id="IPR001576">
    <property type="entry name" value="Phosphoglycerate_kinase"/>
</dbReference>
<dbReference type="CDD" id="cd00318">
    <property type="entry name" value="Phosphoglycerate_kinase"/>
    <property type="match status" value="1"/>
</dbReference>
<dbReference type="InterPro" id="IPR015824">
    <property type="entry name" value="Phosphoglycerate_kinase_N"/>
</dbReference>
<feature type="binding site" evidence="10">
    <location>
        <position position="35"/>
    </location>
    <ligand>
        <name>substrate</name>
    </ligand>
</feature>
<dbReference type="EC" id="2.7.2.3" evidence="3 10"/>
<keyword evidence="6 10" id="KW-0547">Nucleotide-binding</keyword>
<dbReference type="InterPro" id="IPR015911">
    <property type="entry name" value="Phosphoglycerate_kinase_CS"/>
</dbReference>
<dbReference type="SUPFAM" id="SSF53748">
    <property type="entry name" value="Phosphoglycerate kinase"/>
    <property type="match status" value="1"/>
</dbReference>
<gene>
    <name evidence="10" type="primary">pgk</name>
    <name evidence="12" type="ORF">RVY80_03215</name>
</gene>
<keyword evidence="9 10" id="KW-0324">Glycolysis</keyword>
<sequence>MKLTINDVQVAGKKVFVRVDFNVPMKDGVITDDTRIRAAIPTIQYLMEQGAVVILGSHFGRPKGDRKPEMTLAPCAKHLAELLGKPVAFTDDCIGEAVEAAIAKLKGGEVILLENLRYHIEEEKNEPNFAKQLASLADVAINDAFGVSHRKAASVVGIADYIPMAAGFLLKKEIEALGAAVYNPEKPVAAIIGGAKVSDKISVISNLLPKVDVMIIGGGMANAFIAAQGCNVGKSLLEEGQKDVATDLVMEARVAGARLLTPIDAVVADAFSNEANTKIVDVENIEDDWMILDIGPKSRELFGDALKPMKTIIWNGPMGVFEMDKFAAGTNAIAKAVAESDGLTIVGGGDSVAAIEKSGLADQVSHISTGGGASLEFLEGKELPGIAALTEA</sequence>
<evidence type="ECO:0000256" key="3">
    <source>
        <dbReference type="ARBA" id="ARBA00013061"/>
    </source>
</evidence>
<name>A0ABU3Z819_9FIRM</name>
<evidence type="ECO:0000256" key="11">
    <source>
        <dbReference type="RuleBase" id="RU000532"/>
    </source>
</evidence>
<keyword evidence="13" id="KW-1185">Reference proteome</keyword>
<dbReference type="RefSeq" id="WP_295191016.1">
    <property type="nucleotide sequence ID" value="NZ_JAWJZA010000001.1"/>
</dbReference>
<dbReference type="Gene3D" id="3.40.50.1260">
    <property type="entry name" value="Phosphoglycerate kinase, N-terminal domain"/>
    <property type="match status" value="2"/>
</dbReference>
<dbReference type="Pfam" id="PF00162">
    <property type="entry name" value="PGK"/>
    <property type="match status" value="1"/>
</dbReference>
<comment type="subcellular location">
    <subcellularLocation>
        <location evidence="10">Cytoplasm</location>
    </subcellularLocation>
</comment>
<dbReference type="PRINTS" id="PR00477">
    <property type="entry name" value="PHGLYCKINASE"/>
</dbReference>
<dbReference type="PANTHER" id="PTHR11406:SF23">
    <property type="entry name" value="PHOSPHOGLYCERATE KINASE 1, CHLOROPLASTIC-RELATED"/>
    <property type="match status" value="1"/>
</dbReference>
<evidence type="ECO:0000256" key="2">
    <source>
        <dbReference type="ARBA" id="ARBA00004838"/>
    </source>
</evidence>
<feature type="binding site" evidence="10">
    <location>
        <position position="200"/>
    </location>
    <ligand>
        <name>ATP</name>
        <dbReference type="ChEBI" id="CHEBI:30616"/>
    </ligand>
</feature>
<dbReference type="GO" id="GO:0004618">
    <property type="term" value="F:phosphoglycerate kinase activity"/>
    <property type="evidence" value="ECO:0007669"/>
    <property type="project" value="UniProtKB-EC"/>
</dbReference>
<feature type="binding site" evidence="10">
    <location>
        <position position="117"/>
    </location>
    <ligand>
        <name>substrate</name>
    </ligand>
</feature>
<comment type="similarity">
    <text evidence="10 11">Belongs to the phosphoglycerate kinase family.</text>
</comment>
<keyword evidence="8 10" id="KW-0067">ATP-binding</keyword>
<keyword evidence="10" id="KW-0963">Cytoplasm</keyword>
<dbReference type="EMBL" id="JAWJZB010000003">
    <property type="protein sequence ID" value="MDV5087857.1"/>
    <property type="molecule type" value="Genomic_DNA"/>
</dbReference>
<comment type="caution">
    <text evidence="12">The sequence shown here is derived from an EMBL/GenBank/DDBJ whole genome shotgun (WGS) entry which is preliminary data.</text>
</comment>
<evidence type="ECO:0000256" key="10">
    <source>
        <dbReference type="HAMAP-Rule" id="MF_00145"/>
    </source>
</evidence>
<organism evidence="12 13">
    <name type="scientific">Veillonella absiana</name>
    <dbReference type="NCBI Taxonomy" id="3079305"/>
    <lineage>
        <taxon>Bacteria</taxon>
        <taxon>Bacillati</taxon>
        <taxon>Bacillota</taxon>
        <taxon>Negativicutes</taxon>
        <taxon>Veillonellales</taxon>
        <taxon>Veillonellaceae</taxon>
        <taxon>Veillonella</taxon>
    </lineage>
</organism>
<feature type="binding site" evidence="10">
    <location>
        <position position="322"/>
    </location>
    <ligand>
        <name>ATP</name>
        <dbReference type="ChEBI" id="CHEBI:30616"/>
    </ligand>
</feature>
<evidence type="ECO:0000256" key="4">
    <source>
        <dbReference type="ARBA" id="ARBA00016471"/>
    </source>
</evidence>
<comment type="catalytic activity">
    <reaction evidence="1 10 11">
        <text>(2R)-3-phosphoglycerate + ATP = (2R)-3-phospho-glyceroyl phosphate + ADP</text>
        <dbReference type="Rhea" id="RHEA:14801"/>
        <dbReference type="ChEBI" id="CHEBI:30616"/>
        <dbReference type="ChEBI" id="CHEBI:57604"/>
        <dbReference type="ChEBI" id="CHEBI:58272"/>
        <dbReference type="ChEBI" id="CHEBI:456216"/>
        <dbReference type="EC" id="2.7.2.3"/>
    </reaction>
</comment>
<feature type="binding site" evidence="10">
    <location>
        <begin position="20"/>
        <end position="22"/>
    </location>
    <ligand>
        <name>substrate</name>
    </ligand>
</feature>
<dbReference type="InterPro" id="IPR036043">
    <property type="entry name" value="Phosphoglycerate_kinase_sf"/>
</dbReference>
<dbReference type="PIRSF" id="PIRSF000724">
    <property type="entry name" value="Pgk"/>
    <property type="match status" value="1"/>
</dbReference>
<feature type="binding site" evidence="10">
    <location>
        <position position="150"/>
    </location>
    <ligand>
        <name>substrate</name>
    </ligand>
</feature>
<feature type="binding site" evidence="10">
    <location>
        <begin position="348"/>
        <end position="351"/>
    </location>
    <ligand>
        <name>ATP</name>
        <dbReference type="ChEBI" id="CHEBI:30616"/>
    </ligand>
</feature>
<dbReference type="Proteomes" id="UP001272515">
    <property type="component" value="Unassembled WGS sequence"/>
</dbReference>
<dbReference type="HAMAP" id="MF_00145">
    <property type="entry name" value="Phosphoglyc_kinase"/>
    <property type="match status" value="1"/>
</dbReference>
<evidence type="ECO:0000256" key="6">
    <source>
        <dbReference type="ARBA" id="ARBA00022741"/>
    </source>
</evidence>
<evidence type="ECO:0000256" key="7">
    <source>
        <dbReference type="ARBA" id="ARBA00022777"/>
    </source>
</evidence>
<dbReference type="PROSITE" id="PS00111">
    <property type="entry name" value="PGLYCERATE_KINASE"/>
    <property type="match status" value="1"/>
</dbReference>
<evidence type="ECO:0000313" key="12">
    <source>
        <dbReference type="EMBL" id="MDV5087857.1"/>
    </source>
</evidence>
<evidence type="ECO:0000256" key="8">
    <source>
        <dbReference type="ARBA" id="ARBA00022840"/>
    </source>
</evidence>
<keyword evidence="7 10" id="KW-0418">Kinase</keyword>
<reference evidence="12 13" key="1">
    <citation type="submission" date="2023-10" db="EMBL/GenBank/DDBJ databases">
        <title>Veillonella sp. nov., isolated from a pig farm feces dump.</title>
        <authorList>
            <person name="Chang Y.-H."/>
        </authorList>
    </citation>
    <scope>NUCLEOTIDE SEQUENCE [LARGE SCALE GENOMIC DNA]</scope>
    <source>
        <strain evidence="12 13">YH-vei2233</strain>
    </source>
</reference>
<comment type="subunit">
    <text evidence="10">Monomer.</text>
</comment>
<evidence type="ECO:0000256" key="5">
    <source>
        <dbReference type="ARBA" id="ARBA00022679"/>
    </source>
</evidence>
<comment type="caution">
    <text evidence="10">Lacks conserved residue(s) required for the propagation of feature annotation.</text>
</comment>
<protein>
    <recommendedName>
        <fullName evidence="4 10">Phosphoglycerate kinase</fullName>
        <ecNumber evidence="3 10">2.7.2.3</ecNumber>
    </recommendedName>
</protein>
<keyword evidence="5 10" id="KW-0808">Transferase</keyword>
<accession>A0ABU3Z819</accession>
<evidence type="ECO:0000256" key="9">
    <source>
        <dbReference type="ARBA" id="ARBA00023152"/>
    </source>
</evidence>
<feature type="binding site" evidence="10">
    <location>
        <begin position="58"/>
        <end position="61"/>
    </location>
    <ligand>
        <name>substrate</name>
    </ligand>
</feature>
<evidence type="ECO:0000256" key="1">
    <source>
        <dbReference type="ARBA" id="ARBA00000642"/>
    </source>
</evidence>
<dbReference type="PANTHER" id="PTHR11406">
    <property type="entry name" value="PHOSPHOGLYCERATE KINASE"/>
    <property type="match status" value="1"/>
</dbReference>
<proteinExistence type="inferred from homology"/>
<evidence type="ECO:0000313" key="13">
    <source>
        <dbReference type="Proteomes" id="UP001272515"/>
    </source>
</evidence>
<comment type="pathway">
    <text evidence="2 10">Carbohydrate degradation; glycolysis; pyruvate from D-glyceraldehyde 3-phosphate: step 2/5.</text>
</comment>